<dbReference type="AlphaFoldDB" id="A0A0F9LZY3"/>
<name>A0A0F9LZY3_9ZZZZ</name>
<evidence type="ECO:0000313" key="1">
    <source>
        <dbReference type="EMBL" id="KKM69980.1"/>
    </source>
</evidence>
<sequence>MADSIGTSLRIDKDGNNILHIGNDKLVHIAGTLLAIGREDGDEDGDVIITKLFSQEDREIARE</sequence>
<dbReference type="EMBL" id="LAZR01009901">
    <property type="protein sequence ID" value="KKM69980.1"/>
    <property type="molecule type" value="Genomic_DNA"/>
</dbReference>
<reference evidence="1" key="1">
    <citation type="journal article" date="2015" name="Nature">
        <title>Complex archaea that bridge the gap between prokaryotes and eukaryotes.</title>
        <authorList>
            <person name="Spang A."/>
            <person name="Saw J.H."/>
            <person name="Jorgensen S.L."/>
            <person name="Zaremba-Niedzwiedzka K."/>
            <person name="Martijn J."/>
            <person name="Lind A.E."/>
            <person name="van Eijk R."/>
            <person name="Schleper C."/>
            <person name="Guy L."/>
            <person name="Ettema T.J."/>
        </authorList>
    </citation>
    <scope>NUCLEOTIDE SEQUENCE</scope>
</reference>
<protein>
    <submittedName>
        <fullName evidence="1">Uncharacterized protein</fullName>
    </submittedName>
</protein>
<organism evidence="1">
    <name type="scientific">marine sediment metagenome</name>
    <dbReference type="NCBI Taxonomy" id="412755"/>
    <lineage>
        <taxon>unclassified sequences</taxon>
        <taxon>metagenomes</taxon>
        <taxon>ecological metagenomes</taxon>
    </lineage>
</organism>
<comment type="caution">
    <text evidence="1">The sequence shown here is derived from an EMBL/GenBank/DDBJ whole genome shotgun (WGS) entry which is preliminary data.</text>
</comment>
<gene>
    <name evidence="1" type="ORF">LCGC14_1445300</name>
</gene>
<proteinExistence type="predicted"/>
<accession>A0A0F9LZY3</accession>